<keyword evidence="1" id="KW-0812">Transmembrane</keyword>
<dbReference type="InterPro" id="IPR036397">
    <property type="entry name" value="RNaseH_sf"/>
</dbReference>
<dbReference type="AlphaFoldDB" id="A0A371GTV5"/>
<dbReference type="Proteomes" id="UP000257109">
    <property type="component" value="Unassembled WGS sequence"/>
</dbReference>
<dbReference type="EMBL" id="QJKJ01004479">
    <property type="protein sequence ID" value="RDX93977.1"/>
    <property type="molecule type" value="Genomic_DNA"/>
</dbReference>
<dbReference type="Gene3D" id="3.30.420.10">
    <property type="entry name" value="Ribonuclease H-like superfamily/Ribonuclease H"/>
    <property type="match status" value="1"/>
</dbReference>
<dbReference type="InterPro" id="IPR012337">
    <property type="entry name" value="RNaseH-like_sf"/>
</dbReference>
<proteinExistence type="predicted"/>
<protein>
    <recommendedName>
        <fullName evidence="4">Integrase catalytic domain-containing protein</fullName>
    </recommendedName>
</protein>
<feature type="non-terminal residue" evidence="2">
    <location>
        <position position="1"/>
    </location>
</feature>
<reference evidence="2" key="1">
    <citation type="submission" date="2018-05" db="EMBL/GenBank/DDBJ databases">
        <title>Draft genome of Mucuna pruriens seed.</title>
        <authorList>
            <person name="Nnadi N.E."/>
            <person name="Vos R."/>
            <person name="Hasami M.H."/>
            <person name="Devisetty U.K."/>
            <person name="Aguiy J.C."/>
        </authorList>
    </citation>
    <scope>NUCLEOTIDE SEQUENCE [LARGE SCALE GENOMIC DNA]</scope>
    <source>
        <strain evidence="2">JCA_2017</strain>
    </source>
</reference>
<dbReference type="PANTHER" id="PTHR42648:SF28">
    <property type="entry name" value="TRANSPOSON-ENCODED PROTEIN WITH RIBONUCLEASE H-LIKE AND RETROVIRUS ZINC FINGER-LIKE DOMAINS"/>
    <property type="match status" value="1"/>
</dbReference>
<dbReference type="GO" id="GO:0003676">
    <property type="term" value="F:nucleic acid binding"/>
    <property type="evidence" value="ECO:0007669"/>
    <property type="project" value="InterPro"/>
</dbReference>
<dbReference type="PANTHER" id="PTHR42648">
    <property type="entry name" value="TRANSPOSASE, PUTATIVE-RELATED"/>
    <property type="match status" value="1"/>
</dbReference>
<name>A0A371GTV5_MUCPR</name>
<evidence type="ECO:0000313" key="3">
    <source>
        <dbReference type="Proteomes" id="UP000257109"/>
    </source>
</evidence>
<keyword evidence="1" id="KW-1133">Transmembrane helix</keyword>
<feature type="transmembrane region" description="Helical" evidence="1">
    <location>
        <begin position="190"/>
        <end position="210"/>
    </location>
</feature>
<feature type="transmembrane region" description="Helical" evidence="1">
    <location>
        <begin position="133"/>
        <end position="153"/>
    </location>
</feature>
<dbReference type="InterPro" id="IPR039537">
    <property type="entry name" value="Retrotran_Ty1/copia-like"/>
</dbReference>
<comment type="caution">
    <text evidence="2">The sequence shown here is derived from an EMBL/GenBank/DDBJ whole genome shotgun (WGS) entry which is preliminary data.</text>
</comment>
<accession>A0A371GTV5</accession>
<organism evidence="2 3">
    <name type="scientific">Mucuna pruriens</name>
    <name type="common">Velvet bean</name>
    <name type="synonym">Dolichos pruriens</name>
    <dbReference type="NCBI Taxonomy" id="157652"/>
    <lineage>
        <taxon>Eukaryota</taxon>
        <taxon>Viridiplantae</taxon>
        <taxon>Streptophyta</taxon>
        <taxon>Embryophyta</taxon>
        <taxon>Tracheophyta</taxon>
        <taxon>Spermatophyta</taxon>
        <taxon>Magnoliopsida</taxon>
        <taxon>eudicotyledons</taxon>
        <taxon>Gunneridae</taxon>
        <taxon>Pentapetalae</taxon>
        <taxon>rosids</taxon>
        <taxon>fabids</taxon>
        <taxon>Fabales</taxon>
        <taxon>Fabaceae</taxon>
        <taxon>Papilionoideae</taxon>
        <taxon>50 kb inversion clade</taxon>
        <taxon>NPAAA clade</taxon>
        <taxon>indigoferoid/millettioid clade</taxon>
        <taxon>Phaseoleae</taxon>
        <taxon>Mucuna</taxon>
    </lineage>
</organism>
<feature type="transmembrane region" description="Helical" evidence="1">
    <location>
        <begin position="259"/>
        <end position="281"/>
    </location>
</feature>
<keyword evidence="3" id="KW-1185">Reference proteome</keyword>
<evidence type="ECO:0000256" key="1">
    <source>
        <dbReference type="SAM" id="Phobius"/>
    </source>
</evidence>
<evidence type="ECO:0000313" key="2">
    <source>
        <dbReference type="EMBL" id="RDX93977.1"/>
    </source>
</evidence>
<sequence length="387" mass="43736">MVVQGRTITHLACHCCDSLFKALGKHILFLTLDSLLYVLSSCPRLAYWITIGAGHASQGLYRLSLPIACVSVASLALGFSIEIQNQFGSSIKILRIDNAHEYVFLTSCAHTPQQNDVTKRKSRHLVETIRCLLHYYVPLHFWGDALLIACYLINRMPLSTLNSHVPYSILYPQHDLYFVPLCATNASKRAIVVFVLNFNDILSLLTLLFFRLVRFSPSLFLINRMPLSTLNSHVPYSILYPQHDLCFVPLCATNASKRAIVVFVLNFNDILSLLTLLFFRLVRFSPSLFLMTLQIFYLLFDSYCCFCSTFIDPLASSPAPIAPLPTLLALELPIELRKGIRSSSNPNPLYAYNFDYDCLSLSYIHLVSSLDYVFIHKSIGEAMTNPN</sequence>
<dbReference type="SUPFAM" id="SSF53098">
    <property type="entry name" value="Ribonuclease H-like"/>
    <property type="match status" value="1"/>
</dbReference>
<gene>
    <name evidence="2" type="ORF">CR513_23682</name>
</gene>
<keyword evidence="1" id="KW-0472">Membrane</keyword>
<evidence type="ECO:0008006" key="4">
    <source>
        <dbReference type="Google" id="ProtNLM"/>
    </source>
</evidence>